<feature type="transmembrane region" description="Helical" evidence="1">
    <location>
        <begin position="92"/>
        <end position="115"/>
    </location>
</feature>
<comment type="caution">
    <text evidence="2">The sequence shown here is derived from an EMBL/GenBank/DDBJ whole genome shotgun (WGS) entry which is preliminary data.</text>
</comment>
<name>A0ABS3QN60_9BACT</name>
<dbReference type="RefSeq" id="WP_208178462.1">
    <property type="nucleotide sequence ID" value="NZ_JAGETZ010000020.1"/>
</dbReference>
<dbReference type="Proteomes" id="UP000664369">
    <property type="component" value="Unassembled WGS sequence"/>
</dbReference>
<evidence type="ECO:0000313" key="2">
    <source>
        <dbReference type="EMBL" id="MBO2012724.1"/>
    </source>
</evidence>
<sequence length="126" mass="13857">MRVALHIRLLLLGLVLLLALLPVAFGVYINETSPAPTSHLLAGRCSRYCEAHGCPHATPANSPAYFKLRLLYEATVQGLAAGGKQYYAIANIAFYLVFIPLLLLSLAYGALYNMVLIRRLKTLRRG</sequence>
<keyword evidence="3" id="KW-1185">Reference proteome</keyword>
<gene>
    <name evidence="2" type="ORF">J4E00_26930</name>
</gene>
<evidence type="ECO:0000313" key="3">
    <source>
        <dbReference type="Proteomes" id="UP000664369"/>
    </source>
</evidence>
<reference evidence="2 3" key="1">
    <citation type="submission" date="2021-03" db="EMBL/GenBank/DDBJ databases">
        <authorList>
            <person name="Kim M.K."/>
        </authorList>
    </citation>
    <scope>NUCLEOTIDE SEQUENCE [LARGE SCALE GENOMIC DNA]</scope>
    <source>
        <strain evidence="2 3">BT442</strain>
    </source>
</reference>
<organism evidence="2 3">
    <name type="scientific">Hymenobacter negativus</name>
    <dbReference type="NCBI Taxonomy" id="2795026"/>
    <lineage>
        <taxon>Bacteria</taxon>
        <taxon>Pseudomonadati</taxon>
        <taxon>Bacteroidota</taxon>
        <taxon>Cytophagia</taxon>
        <taxon>Cytophagales</taxon>
        <taxon>Hymenobacteraceae</taxon>
        <taxon>Hymenobacter</taxon>
    </lineage>
</organism>
<evidence type="ECO:0000256" key="1">
    <source>
        <dbReference type="SAM" id="Phobius"/>
    </source>
</evidence>
<keyword evidence="1" id="KW-0472">Membrane</keyword>
<keyword evidence="1" id="KW-0812">Transmembrane</keyword>
<protein>
    <submittedName>
        <fullName evidence="2">Uncharacterized protein</fullName>
    </submittedName>
</protein>
<keyword evidence="1" id="KW-1133">Transmembrane helix</keyword>
<dbReference type="EMBL" id="JAGETZ010000020">
    <property type="protein sequence ID" value="MBO2012724.1"/>
    <property type="molecule type" value="Genomic_DNA"/>
</dbReference>
<accession>A0ABS3QN60</accession>
<proteinExistence type="predicted"/>